<comment type="similarity">
    <text evidence="1">Belongs to the low molecular weight phosphotyrosine protein phosphatase family.</text>
</comment>
<dbReference type="RefSeq" id="WP_103683410.1">
    <property type="nucleotide sequence ID" value="NZ_PQGG01000012.1"/>
</dbReference>
<dbReference type="GO" id="GO:0004725">
    <property type="term" value="F:protein tyrosine phosphatase activity"/>
    <property type="evidence" value="ECO:0007669"/>
    <property type="project" value="UniProtKB-EC"/>
</dbReference>
<dbReference type="EMBL" id="PQGG01000012">
    <property type="protein sequence ID" value="POP53650.1"/>
    <property type="molecule type" value="Genomic_DNA"/>
</dbReference>
<reference evidence="7" key="1">
    <citation type="submission" date="2018-01" db="EMBL/GenBank/DDBJ databases">
        <authorList>
            <person name="Yu X.-D."/>
        </authorList>
    </citation>
    <scope>NUCLEOTIDE SEQUENCE</scope>
    <source>
        <strain evidence="7">ZX-21</strain>
    </source>
</reference>
<comment type="caution">
    <text evidence="7">The sequence shown here is derived from an EMBL/GenBank/DDBJ whole genome shotgun (WGS) entry which is preliminary data.</text>
</comment>
<feature type="domain" description="Phosphotyrosine protein phosphatase I" evidence="6">
    <location>
        <begin position="3"/>
        <end position="152"/>
    </location>
</feature>
<proteinExistence type="inferred from homology"/>
<evidence type="ECO:0000256" key="5">
    <source>
        <dbReference type="PIRSR" id="PIRSR617867-1"/>
    </source>
</evidence>
<dbReference type="Pfam" id="PF01451">
    <property type="entry name" value="LMWPc"/>
    <property type="match status" value="1"/>
</dbReference>
<dbReference type="EC" id="3.1.3.48" evidence="2"/>
<dbReference type="InterPro" id="IPR036196">
    <property type="entry name" value="Ptyr_pPase_sf"/>
</dbReference>
<organism evidence="7 8">
    <name type="scientific">Zhongshania marina</name>
    <dbReference type="NCBI Taxonomy" id="2304603"/>
    <lineage>
        <taxon>Bacteria</taxon>
        <taxon>Pseudomonadati</taxon>
        <taxon>Pseudomonadota</taxon>
        <taxon>Gammaproteobacteria</taxon>
        <taxon>Cellvibrionales</taxon>
        <taxon>Spongiibacteraceae</taxon>
        <taxon>Zhongshania</taxon>
    </lineage>
</organism>
<protein>
    <recommendedName>
        <fullName evidence="2">protein-tyrosine-phosphatase</fullName>
        <ecNumber evidence="2">3.1.3.48</ecNumber>
    </recommendedName>
</protein>
<dbReference type="InterPro" id="IPR023485">
    <property type="entry name" value="Ptyr_pPase"/>
</dbReference>
<evidence type="ECO:0000313" key="8">
    <source>
        <dbReference type="Proteomes" id="UP000237222"/>
    </source>
</evidence>
<evidence type="ECO:0000256" key="1">
    <source>
        <dbReference type="ARBA" id="ARBA00011063"/>
    </source>
</evidence>
<feature type="active site" description="Nucleophile" evidence="5">
    <location>
        <position position="9"/>
    </location>
</feature>
<gene>
    <name evidence="7" type="ORF">C0068_05100</name>
</gene>
<dbReference type="SMART" id="SM00226">
    <property type="entry name" value="LMWPc"/>
    <property type="match status" value="1"/>
</dbReference>
<accession>A0A2S4HIB2</accession>
<evidence type="ECO:0000256" key="3">
    <source>
        <dbReference type="ARBA" id="ARBA00022801"/>
    </source>
</evidence>
<dbReference type="PANTHER" id="PTHR11717:SF7">
    <property type="entry name" value="LOW MOLECULAR WEIGHT PHOSPHOTYROSINE PROTEIN PHOSPHATASE"/>
    <property type="match status" value="1"/>
</dbReference>
<dbReference type="AlphaFoldDB" id="A0A2S4HIB2"/>
<feature type="active site" description="Proton donor" evidence="5">
    <location>
        <position position="126"/>
    </location>
</feature>
<evidence type="ECO:0000259" key="6">
    <source>
        <dbReference type="SMART" id="SM00226"/>
    </source>
</evidence>
<evidence type="ECO:0000256" key="2">
    <source>
        <dbReference type="ARBA" id="ARBA00013064"/>
    </source>
</evidence>
<dbReference type="InterPro" id="IPR050438">
    <property type="entry name" value="LMW_PTPase"/>
</dbReference>
<dbReference type="OrthoDB" id="9784339at2"/>
<dbReference type="SUPFAM" id="SSF52788">
    <property type="entry name" value="Phosphotyrosine protein phosphatases I"/>
    <property type="match status" value="1"/>
</dbReference>
<evidence type="ECO:0000256" key="4">
    <source>
        <dbReference type="ARBA" id="ARBA00022912"/>
    </source>
</evidence>
<dbReference type="PRINTS" id="PR00719">
    <property type="entry name" value="LMWPTPASE"/>
</dbReference>
<keyword evidence="3" id="KW-0378">Hydrolase</keyword>
<name>A0A2S4HIB2_9GAMM</name>
<sequence length="163" mass="17884">MPIHVLFVCLGNICRSPAAQGVFEHLIQAAGLETQITVDSCGTAAFNIGKSPDSRSISAAKKRGYAIEQQIARQIDDTDYERAHYVVAMDRMNLTNVSAWAPPSYQGEIKLLMNYSAGAGNSQVPDPYYDDENAFDQVIGQIEIAAQGLFKYICEKHALRAIN</sequence>
<evidence type="ECO:0000313" key="7">
    <source>
        <dbReference type="EMBL" id="POP53650.1"/>
    </source>
</evidence>
<dbReference type="InterPro" id="IPR017867">
    <property type="entry name" value="Tyr_phospatase_low_mol_wt"/>
</dbReference>
<dbReference type="PANTHER" id="PTHR11717">
    <property type="entry name" value="LOW MOLECULAR WEIGHT PROTEIN TYROSINE PHOSPHATASE"/>
    <property type="match status" value="1"/>
</dbReference>
<dbReference type="Proteomes" id="UP000237222">
    <property type="component" value="Unassembled WGS sequence"/>
</dbReference>
<feature type="active site" evidence="5">
    <location>
        <position position="15"/>
    </location>
</feature>
<dbReference type="Gene3D" id="3.40.50.2300">
    <property type="match status" value="1"/>
</dbReference>
<keyword evidence="4" id="KW-0904">Protein phosphatase</keyword>
<dbReference type="CDD" id="cd16343">
    <property type="entry name" value="LMWPTP"/>
    <property type="match status" value="1"/>
</dbReference>